<sequence>MSEEPRSWDRIRANRLNIIDKHVDCDELVRQLSCRGVFTVREEKQILKIINPTERNDEFFFILYSKNPQTAVNVFFEALIAMERQDVVDFLQDFCSVPQSSTLERNRRAVSRLDTLDPLSARKVTSQCWQVGHVPGGPQPIVVDRPSAFFPKCTEGQQQQDVTDLETRTTKFLDILCKKPKKYQEWYLDLLVVLQDLGYSTIAEDLESKTDLKVRIRKVWLKFTSIRKPKDIMTRMMTHGILNCDEVRTIDDDYIFNEQRMSSLGHVLEKKNGRNLARISRCLLEAGYRSIAEDLLHSSKAELDEYSSSSDFKVYGEKILHALEEGKDSLLEVKGVLDSLESGEGMNQLKDMVECLKKSEEERMDQLKSMADSFEKSGGEIMERLQCVTDGLKKSEGEGVKRLTSMIDSLKKSEEERMEKMKRVIDISENSEERKMGQRIFILEEMRNVGKEKDQEIKALQERLLNMSKTLTEEEGLRAKSEDISKRLEERLQKREAELKDAKTQVEEMQIQSENQSKLRSVIQA</sequence>
<feature type="compositionally biased region" description="Polar residues" evidence="1">
    <location>
        <begin position="510"/>
        <end position="525"/>
    </location>
</feature>
<reference evidence="2" key="1">
    <citation type="submission" date="2020-11" db="EMBL/GenBank/DDBJ databases">
        <authorList>
            <person name="Tran Van P."/>
        </authorList>
    </citation>
    <scope>NUCLEOTIDE SEQUENCE</scope>
</reference>
<accession>A0A7R9FPL2</accession>
<name>A0A7R9FPL2_9CRUS</name>
<protein>
    <recommendedName>
        <fullName evidence="4">CARD domain-containing protein</fullName>
    </recommendedName>
</protein>
<dbReference type="CDD" id="cd01671">
    <property type="entry name" value="CARD"/>
    <property type="match status" value="1"/>
</dbReference>
<evidence type="ECO:0000313" key="3">
    <source>
        <dbReference type="Proteomes" id="UP000677054"/>
    </source>
</evidence>
<evidence type="ECO:0000256" key="1">
    <source>
        <dbReference type="SAM" id="MobiDB-lite"/>
    </source>
</evidence>
<dbReference type="InterPro" id="IPR011029">
    <property type="entry name" value="DEATH-like_dom_sf"/>
</dbReference>
<evidence type="ECO:0008006" key="4">
    <source>
        <dbReference type="Google" id="ProtNLM"/>
    </source>
</evidence>
<dbReference type="AlphaFoldDB" id="A0A7R9FPL2"/>
<feature type="region of interest" description="Disordered" evidence="1">
    <location>
        <begin position="500"/>
        <end position="525"/>
    </location>
</feature>
<gene>
    <name evidence="2" type="ORF">DSTB1V02_LOCUS10125</name>
</gene>
<evidence type="ECO:0000313" key="2">
    <source>
        <dbReference type="EMBL" id="CAD7250346.1"/>
    </source>
</evidence>
<dbReference type="EMBL" id="LR902319">
    <property type="protein sequence ID" value="CAD7250346.1"/>
    <property type="molecule type" value="Genomic_DNA"/>
</dbReference>
<keyword evidence="3" id="KW-1185">Reference proteome</keyword>
<organism evidence="2">
    <name type="scientific">Darwinula stevensoni</name>
    <dbReference type="NCBI Taxonomy" id="69355"/>
    <lineage>
        <taxon>Eukaryota</taxon>
        <taxon>Metazoa</taxon>
        <taxon>Ecdysozoa</taxon>
        <taxon>Arthropoda</taxon>
        <taxon>Crustacea</taxon>
        <taxon>Oligostraca</taxon>
        <taxon>Ostracoda</taxon>
        <taxon>Podocopa</taxon>
        <taxon>Podocopida</taxon>
        <taxon>Darwinulocopina</taxon>
        <taxon>Darwinuloidea</taxon>
        <taxon>Darwinulidae</taxon>
        <taxon>Darwinula</taxon>
    </lineage>
</organism>
<dbReference type="Gene3D" id="1.10.533.10">
    <property type="entry name" value="Death Domain, Fas"/>
    <property type="match status" value="1"/>
</dbReference>
<dbReference type="Proteomes" id="UP000677054">
    <property type="component" value="Unassembled WGS sequence"/>
</dbReference>
<proteinExistence type="predicted"/>
<dbReference type="EMBL" id="CAJPEV010002802">
    <property type="protein sequence ID" value="CAG0898080.1"/>
    <property type="molecule type" value="Genomic_DNA"/>
</dbReference>
<dbReference type="SUPFAM" id="SSF47986">
    <property type="entry name" value="DEATH domain"/>
    <property type="match status" value="1"/>
</dbReference>